<dbReference type="OrthoDB" id="437254at2759"/>
<protein>
    <submittedName>
        <fullName evidence="2">PyrABCN protein</fullName>
    </submittedName>
</protein>
<evidence type="ECO:0000256" key="1">
    <source>
        <dbReference type="SAM" id="SignalP"/>
    </source>
</evidence>
<proteinExistence type="predicted"/>
<organism evidence="2 3">
    <name type="scientific">Symbiodinium pilosum</name>
    <name type="common">Dinoflagellate</name>
    <dbReference type="NCBI Taxonomy" id="2952"/>
    <lineage>
        <taxon>Eukaryota</taxon>
        <taxon>Sar</taxon>
        <taxon>Alveolata</taxon>
        <taxon>Dinophyceae</taxon>
        <taxon>Suessiales</taxon>
        <taxon>Symbiodiniaceae</taxon>
        <taxon>Symbiodinium</taxon>
    </lineage>
</organism>
<gene>
    <name evidence="2" type="primary">pyrABCN</name>
    <name evidence="2" type="ORF">SPIL2461_LOCUS17863</name>
</gene>
<feature type="chain" id="PRO_5032294987" evidence="1">
    <location>
        <begin position="23"/>
        <end position="528"/>
    </location>
</feature>
<dbReference type="EMBL" id="CAJNIZ010043416">
    <property type="protein sequence ID" value="CAE7659831.1"/>
    <property type="molecule type" value="Genomic_DNA"/>
</dbReference>
<evidence type="ECO:0000313" key="3">
    <source>
        <dbReference type="Proteomes" id="UP000649617"/>
    </source>
</evidence>
<keyword evidence="1" id="KW-0732">Signal</keyword>
<feature type="signal peptide" evidence="1">
    <location>
        <begin position="1"/>
        <end position="22"/>
    </location>
</feature>
<comment type="caution">
    <text evidence="2">The sequence shown here is derived from an EMBL/GenBank/DDBJ whole genome shotgun (WGS) entry which is preliminary data.</text>
</comment>
<keyword evidence="3" id="KW-1185">Reference proteome</keyword>
<sequence length="528" mass="58892">MPRAIVGVQAALWCLAAAHSSAEGNIRGTSHIKFLDVEYFNRNDVDNLVAQQMAHDLQNASRLLHLRSDLEPIFRTLAKTPNGGLSHQATRYALFRFFLNERSWLVKGLEPEGTWKTQPERLRKAWESWVPSYLQQRFEQAKQSEGASLEDLVEIAAVIEDLVFQESQNQMAKVFESLDLPLPLDMYLLVVLTAQNLTLAEPEKNRKRLQVLHRKTDLYATAITWLRHLEDRIQQRIGLYLAAPDLTLVEQILKKEDGGYSFSAVSKVAEAFGTEFPSFNDKECSDLKARFGVGYVMIFEVENTSVSLLGIGHWRFSESPEYLRHLAAQMSCAEIADGYNNCMRTSGLYAICCRSVCGDMMSAIEQQVAGPSADASQLAQLVAGLAGLDSKLRQRLDSIAAQSGGRVPLHGTTNPQTPDDWTKSNGRSITVSQEQLEKLARASRTHAPRTFIKAMLPLTANQRRQICRGATAKIAALVFLWLAMVCVILDLIDIRAALAAGVVFLKWRILVSRFLPCPVGNKSADMEV</sequence>
<reference evidence="2" key="1">
    <citation type="submission" date="2021-02" db="EMBL/GenBank/DDBJ databases">
        <authorList>
            <person name="Dougan E. K."/>
            <person name="Rhodes N."/>
            <person name="Thang M."/>
            <person name="Chan C."/>
        </authorList>
    </citation>
    <scope>NUCLEOTIDE SEQUENCE</scope>
</reference>
<dbReference type="Proteomes" id="UP000649617">
    <property type="component" value="Unassembled WGS sequence"/>
</dbReference>
<accession>A0A812W6V1</accession>
<evidence type="ECO:0000313" key="2">
    <source>
        <dbReference type="EMBL" id="CAE7659831.1"/>
    </source>
</evidence>
<dbReference type="AlphaFoldDB" id="A0A812W6V1"/>
<name>A0A812W6V1_SYMPI</name>